<dbReference type="InterPro" id="IPR002208">
    <property type="entry name" value="SecY/SEC61-alpha"/>
</dbReference>
<dbReference type="GO" id="GO:0065002">
    <property type="term" value="P:intracellular protein transmembrane transport"/>
    <property type="evidence" value="ECO:0007669"/>
    <property type="project" value="UniProtKB-UniRule"/>
</dbReference>
<dbReference type="OrthoDB" id="9809248at2"/>
<feature type="transmembrane region" description="Helical" evidence="10">
    <location>
        <begin position="359"/>
        <end position="380"/>
    </location>
</feature>
<comment type="subcellular location">
    <subcellularLocation>
        <location evidence="10">Cell membrane</location>
        <topology evidence="10">Multi-pass membrane protein</topology>
    </subcellularLocation>
    <subcellularLocation>
        <location evidence="1 12">Membrane</location>
        <topology evidence="1 12">Multi-pass membrane protein</topology>
    </subcellularLocation>
</comment>
<feature type="transmembrane region" description="Helical" evidence="10">
    <location>
        <begin position="68"/>
        <end position="92"/>
    </location>
</feature>
<keyword evidence="5 10" id="KW-0653">Protein transport</keyword>
<evidence type="ECO:0000256" key="7">
    <source>
        <dbReference type="ARBA" id="ARBA00023010"/>
    </source>
</evidence>
<feature type="transmembrane region" description="Helical" evidence="10">
    <location>
        <begin position="112"/>
        <end position="132"/>
    </location>
</feature>
<gene>
    <name evidence="10 14" type="primary">secY</name>
    <name evidence="14" type="ORF">U729_1366</name>
</gene>
<dbReference type="PIRSF" id="PIRSF004557">
    <property type="entry name" value="SecY"/>
    <property type="match status" value="1"/>
</dbReference>
<evidence type="ECO:0000256" key="5">
    <source>
        <dbReference type="ARBA" id="ARBA00022927"/>
    </source>
</evidence>
<feature type="transmembrane region" description="Helical" evidence="10">
    <location>
        <begin position="144"/>
        <end position="164"/>
    </location>
</feature>
<evidence type="ECO:0000256" key="10">
    <source>
        <dbReference type="HAMAP-Rule" id="MF_01465"/>
    </source>
</evidence>
<comment type="function">
    <text evidence="10 11">The central subunit of the protein translocation channel SecYEG. Consists of two halves formed by TMs 1-5 and 6-10. These two domains form a lateral gate at the front which open onto the bilayer between TMs 2 and 7, and are clamped together by SecE at the back. The channel is closed by both a pore ring composed of hydrophobic SecY resides and a short helix (helix 2A) on the extracellular side of the membrane which forms a plug. The plug probably moves laterally to allow the channel to open. The ring and the pore may move independently.</text>
</comment>
<comment type="subunit">
    <text evidence="10">Component of the Sec protein translocase complex. Heterotrimer consisting of SecY, SecE and SecG subunits. The heterotrimers can form oligomers, although 1 heterotrimer is thought to be able to translocate proteins. Interacts with the ribosome. Interacts with SecDF, and other proteins may be involved. Interacts with SecA.</text>
</comment>
<dbReference type="GeneID" id="60851893"/>
<dbReference type="PANTHER" id="PTHR10906">
    <property type="entry name" value="SECY/SEC61-ALPHA FAMILY MEMBER"/>
    <property type="match status" value="1"/>
</dbReference>
<dbReference type="PROSITE" id="PS00755">
    <property type="entry name" value="SECY_1"/>
    <property type="match status" value="1"/>
</dbReference>
<keyword evidence="15" id="KW-1185">Reference proteome</keyword>
<dbReference type="KEGG" id="cbv:U729_1366"/>
<dbReference type="eggNOG" id="COG0201">
    <property type="taxonomic scope" value="Bacteria"/>
</dbReference>
<evidence type="ECO:0000256" key="9">
    <source>
        <dbReference type="ARBA" id="ARBA00039733"/>
    </source>
</evidence>
<feature type="transmembrane region" description="Helical" evidence="10">
    <location>
        <begin position="250"/>
        <end position="272"/>
    </location>
</feature>
<name>A0A0A7FZ92_9CLOT</name>
<accession>A0A0A7FZ92</accession>
<feature type="transmembrane region" description="Helical" evidence="10">
    <location>
        <begin position="18"/>
        <end position="36"/>
    </location>
</feature>
<evidence type="ECO:0000256" key="4">
    <source>
        <dbReference type="ARBA" id="ARBA00022692"/>
    </source>
</evidence>
<feature type="transmembrane region" description="Helical" evidence="10">
    <location>
        <begin position="386"/>
        <end position="404"/>
    </location>
</feature>
<dbReference type="InterPro" id="IPR026593">
    <property type="entry name" value="SecY"/>
</dbReference>
<dbReference type="EMBL" id="CP006905">
    <property type="protein sequence ID" value="AIY84913.1"/>
    <property type="molecule type" value="Genomic_DNA"/>
</dbReference>
<proteinExistence type="inferred from homology"/>
<dbReference type="NCBIfam" id="TIGR00967">
    <property type="entry name" value="3a0501s007"/>
    <property type="match status" value="1"/>
</dbReference>
<evidence type="ECO:0000256" key="11">
    <source>
        <dbReference type="RuleBase" id="RU000537"/>
    </source>
</evidence>
<dbReference type="GO" id="GO:0006605">
    <property type="term" value="P:protein targeting"/>
    <property type="evidence" value="ECO:0007669"/>
    <property type="project" value="UniProtKB-UniRule"/>
</dbReference>
<dbReference type="PROSITE" id="PS00756">
    <property type="entry name" value="SECY_2"/>
    <property type="match status" value="1"/>
</dbReference>
<dbReference type="HAMAP" id="MF_01465">
    <property type="entry name" value="SecY"/>
    <property type="match status" value="1"/>
</dbReference>
<keyword evidence="8 10" id="KW-0472">Membrane</keyword>
<dbReference type="RefSeq" id="WP_039312859.1">
    <property type="nucleotide sequence ID" value="NZ_CP006905.1"/>
</dbReference>
<dbReference type="Gene3D" id="1.10.3370.10">
    <property type="entry name" value="SecY subunit domain"/>
    <property type="match status" value="1"/>
</dbReference>
<dbReference type="FunFam" id="1.10.3370.10:FF:000001">
    <property type="entry name" value="Preprotein translocase subunit SecY"/>
    <property type="match status" value="1"/>
</dbReference>
<organism evidence="14 15">
    <name type="scientific">Clostridium baratii str. Sullivan</name>
    <dbReference type="NCBI Taxonomy" id="1415775"/>
    <lineage>
        <taxon>Bacteria</taxon>
        <taxon>Bacillati</taxon>
        <taxon>Bacillota</taxon>
        <taxon>Clostridia</taxon>
        <taxon>Eubacteriales</taxon>
        <taxon>Clostridiaceae</taxon>
        <taxon>Clostridium</taxon>
    </lineage>
</organism>
<keyword evidence="3 10" id="KW-0813">Transport</keyword>
<dbReference type="PRINTS" id="PR00303">
    <property type="entry name" value="SECYTRNLCASE"/>
</dbReference>
<feature type="transmembrane region" description="Helical" evidence="10">
    <location>
        <begin position="202"/>
        <end position="224"/>
    </location>
</feature>
<keyword evidence="6 10" id="KW-1133">Transmembrane helix</keyword>
<evidence type="ECO:0000256" key="6">
    <source>
        <dbReference type="ARBA" id="ARBA00022989"/>
    </source>
</evidence>
<comment type="similarity">
    <text evidence="2 10 13">Belongs to the SecY/SEC61-alpha family.</text>
</comment>
<dbReference type="Pfam" id="PF00344">
    <property type="entry name" value="SecY"/>
    <property type="match status" value="1"/>
</dbReference>
<evidence type="ECO:0000256" key="12">
    <source>
        <dbReference type="RuleBase" id="RU003484"/>
    </source>
</evidence>
<evidence type="ECO:0000256" key="2">
    <source>
        <dbReference type="ARBA" id="ARBA00005751"/>
    </source>
</evidence>
<evidence type="ECO:0000313" key="14">
    <source>
        <dbReference type="EMBL" id="AIY84913.1"/>
    </source>
</evidence>
<keyword evidence="10" id="KW-1003">Cell membrane</keyword>
<protein>
    <recommendedName>
        <fullName evidence="9 10">Protein translocase subunit SecY</fullName>
    </recommendedName>
</protein>
<reference evidence="14 15" key="1">
    <citation type="journal article" date="2015" name="Infect. Genet. Evol.">
        <title>Genomic sequences of six botulinum neurotoxin-producing strains representing three clostridial species illustrate the mobility and diversity of botulinum neurotoxin genes.</title>
        <authorList>
            <person name="Smith T.J."/>
            <person name="Hill K.K."/>
            <person name="Xie G."/>
            <person name="Foley B.T."/>
            <person name="Williamson C.H."/>
            <person name="Foster J.T."/>
            <person name="Johnson S.L."/>
            <person name="Chertkov O."/>
            <person name="Teshima H."/>
            <person name="Gibbons H.S."/>
            <person name="Johnsky L.A."/>
            <person name="Karavis M.A."/>
            <person name="Smith L.A."/>
        </authorList>
    </citation>
    <scope>NUCLEOTIDE SEQUENCE [LARGE SCALE GENOMIC DNA]</scope>
    <source>
        <strain evidence="14">Sullivan</strain>
    </source>
</reference>
<dbReference type="GO" id="GO:0043952">
    <property type="term" value="P:protein transport by the Sec complex"/>
    <property type="evidence" value="ECO:0007669"/>
    <property type="project" value="UniProtKB-UniRule"/>
</dbReference>
<feature type="transmembrane region" description="Helical" evidence="10">
    <location>
        <begin position="301"/>
        <end position="318"/>
    </location>
</feature>
<dbReference type="Proteomes" id="UP000030635">
    <property type="component" value="Chromosome"/>
</dbReference>
<dbReference type="HOGENOM" id="CLU_030313_0_0_9"/>
<dbReference type="GO" id="GO:0005886">
    <property type="term" value="C:plasma membrane"/>
    <property type="evidence" value="ECO:0007669"/>
    <property type="project" value="UniProtKB-SubCell"/>
</dbReference>
<evidence type="ECO:0000256" key="3">
    <source>
        <dbReference type="ARBA" id="ARBA00022448"/>
    </source>
</evidence>
<evidence type="ECO:0000313" key="15">
    <source>
        <dbReference type="Proteomes" id="UP000030635"/>
    </source>
</evidence>
<evidence type="ECO:0000256" key="1">
    <source>
        <dbReference type="ARBA" id="ARBA00004141"/>
    </source>
</evidence>
<dbReference type="InterPro" id="IPR023201">
    <property type="entry name" value="SecY_dom_sf"/>
</dbReference>
<dbReference type="STRING" id="1561.NPD11_1628"/>
<evidence type="ECO:0000256" key="8">
    <source>
        <dbReference type="ARBA" id="ARBA00023136"/>
    </source>
</evidence>
<feature type="transmembrane region" description="Helical" evidence="10">
    <location>
        <begin position="176"/>
        <end position="196"/>
    </location>
</feature>
<sequence>MLSTLRNAWKVPELRKRFYWTIFLVAIFRMGSHIPVPGISTDFLRQYTQSGNLMGFYDLISGGALSRFSIFALGVMPYINASIITQLLTIAIPSLEQLSKEGEEGRKKIQNATRYVSIVIAVILAFGMYATIAQTGATGSMKTAQMMVVILALVVGSTFCMWLGDQITVKGFGNGVSILIFVNIVSRLPMTIASVMSLDINVVEIALFLVFALALLAGVIYFSLAERRIPVQYAGKAVGNKMMKGQSTHIPLSIVGSAVIAIIFSMSVMQFLPTIAGFFPDKEWAVWVTSSPASIFNSKTWMYPVVYALLTIFFNWFYTQVTFKPDEMSENLHKSAGFIPGIRPGEPTTQYFESILNRISFIGGIFAALLAVTPIIVTNYTSFKEIQFGGTALLIVVSVALDFTRKLESQMIMRHYKGFLK</sequence>
<dbReference type="InterPro" id="IPR030659">
    <property type="entry name" value="SecY_CS"/>
</dbReference>
<keyword evidence="7 10" id="KW-0811">Translocation</keyword>
<dbReference type="AlphaFoldDB" id="A0A0A7FZ92"/>
<evidence type="ECO:0000256" key="13">
    <source>
        <dbReference type="RuleBase" id="RU004349"/>
    </source>
</evidence>
<keyword evidence="4 10" id="KW-0812">Transmembrane</keyword>
<dbReference type="SUPFAM" id="SSF103491">
    <property type="entry name" value="Preprotein translocase SecY subunit"/>
    <property type="match status" value="1"/>
</dbReference>